<organism evidence="2 3">
    <name type="scientific">Nonomuraea longicatena</name>
    <dbReference type="NCBI Taxonomy" id="83682"/>
    <lineage>
        <taxon>Bacteria</taxon>
        <taxon>Bacillati</taxon>
        <taxon>Actinomycetota</taxon>
        <taxon>Actinomycetes</taxon>
        <taxon>Streptosporangiales</taxon>
        <taxon>Streptosporangiaceae</taxon>
        <taxon>Nonomuraea</taxon>
    </lineage>
</organism>
<name>A0ABN1NW26_9ACTN</name>
<accession>A0ABN1NW26</accession>
<proteinExistence type="predicted"/>
<feature type="chain" id="PRO_5045429419" evidence="1">
    <location>
        <begin position="27"/>
        <end position="108"/>
    </location>
</feature>
<dbReference type="Proteomes" id="UP001501578">
    <property type="component" value="Unassembled WGS sequence"/>
</dbReference>
<protein>
    <submittedName>
        <fullName evidence="2">Uncharacterized protein</fullName>
    </submittedName>
</protein>
<keyword evidence="1" id="KW-0732">Signal</keyword>
<reference evidence="2 3" key="1">
    <citation type="journal article" date="2019" name="Int. J. Syst. Evol. Microbiol.">
        <title>The Global Catalogue of Microorganisms (GCM) 10K type strain sequencing project: providing services to taxonomists for standard genome sequencing and annotation.</title>
        <authorList>
            <consortium name="The Broad Institute Genomics Platform"/>
            <consortium name="The Broad Institute Genome Sequencing Center for Infectious Disease"/>
            <person name="Wu L."/>
            <person name="Ma J."/>
        </authorList>
    </citation>
    <scope>NUCLEOTIDE SEQUENCE [LARGE SCALE GENOMIC DNA]</scope>
    <source>
        <strain evidence="2 3">JCM 11136</strain>
    </source>
</reference>
<feature type="signal peptide" evidence="1">
    <location>
        <begin position="1"/>
        <end position="26"/>
    </location>
</feature>
<gene>
    <name evidence="2" type="ORF">GCM10009560_12930</name>
</gene>
<sequence>MHGNRLLIVSPMIATLMFGSIGTSHASPIPTSASAGDSHVAAIPNAAPPVCRSFYKDEKPFCSEGYADGFEAGRACGPPRQTGRVSSDEAYDIGYAAGYTSGKRTCKS</sequence>
<evidence type="ECO:0000313" key="3">
    <source>
        <dbReference type="Proteomes" id="UP001501578"/>
    </source>
</evidence>
<comment type="caution">
    <text evidence="2">The sequence shown here is derived from an EMBL/GenBank/DDBJ whole genome shotgun (WGS) entry which is preliminary data.</text>
</comment>
<evidence type="ECO:0000256" key="1">
    <source>
        <dbReference type="SAM" id="SignalP"/>
    </source>
</evidence>
<dbReference type="EMBL" id="BAAAHQ010000004">
    <property type="protein sequence ID" value="GAA0917169.1"/>
    <property type="molecule type" value="Genomic_DNA"/>
</dbReference>
<keyword evidence="3" id="KW-1185">Reference proteome</keyword>
<evidence type="ECO:0000313" key="2">
    <source>
        <dbReference type="EMBL" id="GAA0917169.1"/>
    </source>
</evidence>